<evidence type="ECO:0000256" key="1">
    <source>
        <dbReference type="ARBA" id="ARBA00004651"/>
    </source>
</evidence>
<comment type="subcellular location">
    <subcellularLocation>
        <location evidence="1">Cell membrane</location>
        <topology evidence="1">Multi-pass membrane protein</topology>
    </subcellularLocation>
</comment>
<dbReference type="GO" id="GO:0005886">
    <property type="term" value="C:plasma membrane"/>
    <property type="evidence" value="ECO:0007669"/>
    <property type="project" value="UniProtKB-SubCell"/>
</dbReference>
<keyword evidence="5 6" id="KW-0472">Membrane</keyword>
<evidence type="ECO:0000313" key="7">
    <source>
        <dbReference type="EMBL" id="NDU42663.1"/>
    </source>
</evidence>
<keyword evidence="4 6" id="KW-1133">Transmembrane helix</keyword>
<dbReference type="EMBL" id="WNJL01000034">
    <property type="protein sequence ID" value="NDU42663.1"/>
    <property type="molecule type" value="Genomic_DNA"/>
</dbReference>
<accession>A0A845U710</accession>
<feature type="transmembrane region" description="Helical" evidence="6">
    <location>
        <begin position="153"/>
        <end position="178"/>
    </location>
</feature>
<feature type="transmembrane region" description="Helical" evidence="6">
    <location>
        <begin position="52"/>
        <end position="70"/>
    </location>
</feature>
<feature type="transmembrane region" description="Helical" evidence="6">
    <location>
        <begin position="82"/>
        <end position="101"/>
    </location>
</feature>
<organism evidence="7">
    <name type="scientific">Acidithiobacillus ferrianus</name>
    <dbReference type="NCBI Taxonomy" id="2678518"/>
    <lineage>
        <taxon>Bacteria</taxon>
        <taxon>Pseudomonadati</taxon>
        <taxon>Pseudomonadota</taxon>
        <taxon>Acidithiobacillia</taxon>
        <taxon>Acidithiobacillales</taxon>
        <taxon>Acidithiobacillaceae</taxon>
        <taxon>Acidithiobacillus</taxon>
    </lineage>
</organism>
<keyword evidence="3 6" id="KW-0812">Transmembrane</keyword>
<dbReference type="GO" id="GO:0033228">
    <property type="term" value="P:cysteine export across plasma membrane"/>
    <property type="evidence" value="ECO:0007669"/>
    <property type="project" value="TreeGrafter"/>
</dbReference>
<name>A0A845U710_9PROT</name>
<dbReference type="InterPro" id="IPR001123">
    <property type="entry name" value="LeuE-type"/>
</dbReference>
<reference evidence="7" key="1">
    <citation type="submission" date="2019-11" db="EMBL/GenBank/DDBJ databases">
        <title>Acidithiobacillus ferrianus sp. nov.: a facultatively anaerobic and extremely acidophilic chemolithoautotroph.</title>
        <authorList>
            <person name="Norris P.R."/>
            <person name="Falagan C."/>
            <person name="Moya-Beltran A."/>
            <person name="Castro M."/>
            <person name="Quatrini R."/>
            <person name="Johnson D.B."/>
        </authorList>
    </citation>
    <scope>NUCLEOTIDE SEQUENCE [LARGE SCALE GENOMIC DNA]</scope>
    <source>
        <strain evidence="7">MG</strain>
    </source>
</reference>
<evidence type="ECO:0000256" key="5">
    <source>
        <dbReference type="ARBA" id="ARBA00023136"/>
    </source>
</evidence>
<comment type="caution">
    <text evidence="7">The sequence shown here is derived from an EMBL/GenBank/DDBJ whole genome shotgun (WGS) entry which is preliminary data.</text>
</comment>
<sequence>MVSQKLAMLIAPGFLIPALAFAFVTSVSPGPVNVISATSGANFGFSRTVPHVLGATFGFTSLLLGMGFGLQGVMLRASWLHWVLKGVAALFLGYFAFVMIMRRSSTDMTETLPRPPRLTEGFLLQWTNPKAWIVAATGVGTYTMQGPIYTSSVLTLSAIFALVCFPSISIWAAMGHGATKFLVSGNAMRWFNRSMGVLLLGSVIAVLFFG</sequence>
<evidence type="ECO:0000256" key="6">
    <source>
        <dbReference type="SAM" id="Phobius"/>
    </source>
</evidence>
<feature type="transmembrane region" description="Helical" evidence="6">
    <location>
        <begin position="190"/>
        <end position="209"/>
    </location>
</feature>
<dbReference type="AlphaFoldDB" id="A0A845U710"/>
<protein>
    <submittedName>
        <fullName evidence="7">LysE family translocator</fullName>
    </submittedName>
</protein>
<keyword evidence="2" id="KW-1003">Cell membrane</keyword>
<dbReference type="GO" id="GO:0015171">
    <property type="term" value="F:amino acid transmembrane transporter activity"/>
    <property type="evidence" value="ECO:0007669"/>
    <property type="project" value="TreeGrafter"/>
</dbReference>
<dbReference type="PANTHER" id="PTHR30086:SF20">
    <property type="entry name" value="ARGININE EXPORTER PROTEIN ARGO-RELATED"/>
    <property type="match status" value="1"/>
</dbReference>
<dbReference type="PANTHER" id="PTHR30086">
    <property type="entry name" value="ARGININE EXPORTER PROTEIN ARGO"/>
    <property type="match status" value="1"/>
</dbReference>
<evidence type="ECO:0000256" key="2">
    <source>
        <dbReference type="ARBA" id="ARBA00022475"/>
    </source>
</evidence>
<proteinExistence type="predicted"/>
<dbReference type="Pfam" id="PF01810">
    <property type="entry name" value="LysE"/>
    <property type="match status" value="1"/>
</dbReference>
<gene>
    <name evidence="7" type="ORF">GL267_08430</name>
</gene>
<evidence type="ECO:0000256" key="4">
    <source>
        <dbReference type="ARBA" id="ARBA00022989"/>
    </source>
</evidence>
<evidence type="ECO:0000256" key="3">
    <source>
        <dbReference type="ARBA" id="ARBA00022692"/>
    </source>
</evidence>